<dbReference type="OrthoDB" id="415460at2759"/>
<organism evidence="15 16">
    <name type="scientific">Glomus cerebriforme</name>
    <dbReference type="NCBI Taxonomy" id="658196"/>
    <lineage>
        <taxon>Eukaryota</taxon>
        <taxon>Fungi</taxon>
        <taxon>Fungi incertae sedis</taxon>
        <taxon>Mucoromycota</taxon>
        <taxon>Glomeromycotina</taxon>
        <taxon>Glomeromycetes</taxon>
        <taxon>Glomerales</taxon>
        <taxon>Glomeraceae</taxon>
        <taxon>Glomus</taxon>
    </lineage>
</organism>
<evidence type="ECO:0000256" key="7">
    <source>
        <dbReference type="ARBA" id="ARBA00022989"/>
    </source>
</evidence>
<feature type="transmembrane region" description="Helical" evidence="13">
    <location>
        <begin position="40"/>
        <end position="61"/>
    </location>
</feature>
<evidence type="ECO:0000256" key="2">
    <source>
        <dbReference type="ARBA" id="ARBA00022448"/>
    </source>
</evidence>
<dbReference type="InterPro" id="IPR028325">
    <property type="entry name" value="VG_K_chnl"/>
</dbReference>
<comment type="subcellular location">
    <subcellularLocation>
        <location evidence="1">Membrane</location>
        <topology evidence="1">Multi-pass membrane protein</topology>
    </subcellularLocation>
</comment>
<keyword evidence="2" id="KW-0813">Transport</keyword>
<evidence type="ECO:0000313" key="15">
    <source>
        <dbReference type="EMBL" id="RIA98360.1"/>
    </source>
</evidence>
<dbReference type="GO" id="GO:0001508">
    <property type="term" value="P:action potential"/>
    <property type="evidence" value="ECO:0007669"/>
    <property type="project" value="TreeGrafter"/>
</dbReference>
<dbReference type="Pfam" id="PF00520">
    <property type="entry name" value="Ion_trans"/>
    <property type="match status" value="1"/>
</dbReference>
<evidence type="ECO:0000256" key="13">
    <source>
        <dbReference type="SAM" id="Phobius"/>
    </source>
</evidence>
<feature type="compositionally biased region" description="Low complexity" evidence="12">
    <location>
        <begin position="419"/>
        <end position="447"/>
    </location>
</feature>
<evidence type="ECO:0000259" key="14">
    <source>
        <dbReference type="Pfam" id="PF00520"/>
    </source>
</evidence>
<keyword evidence="10" id="KW-0407">Ion channel</keyword>
<dbReference type="Proteomes" id="UP000265703">
    <property type="component" value="Unassembled WGS sequence"/>
</dbReference>
<evidence type="ECO:0000256" key="8">
    <source>
        <dbReference type="ARBA" id="ARBA00023065"/>
    </source>
</evidence>
<feature type="transmembrane region" description="Helical" evidence="13">
    <location>
        <begin position="118"/>
        <end position="142"/>
    </location>
</feature>
<evidence type="ECO:0000256" key="4">
    <source>
        <dbReference type="ARBA" id="ARBA00022692"/>
    </source>
</evidence>
<dbReference type="EMBL" id="QKYT01000016">
    <property type="protein sequence ID" value="RIA98360.1"/>
    <property type="molecule type" value="Genomic_DNA"/>
</dbReference>
<dbReference type="InterPro" id="IPR005821">
    <property type="entry name" value="Ion_trans_dom"/>
</dbReference>
<evidence type="ECO:0000256" key="1">
    <source>
        <dbReference type="ARBA" id="ARBA00004141"/>
    </source>
</evidence>
<keyword evidence="8" id="KW-0406">Ion transport</keyword>
<accession>A0A397TJG0</accession>
<feature type="coiled-coil region" evidence="11">
    <location>
        <begin position="175"/>
        <end position="235"/>
    </location>
</feature>
<dbReference type="PANTHER" id="PTHR11537">
    <property type="entry name" value="VOLTAGE-GATED POTASSIUM CHANNEL"/>
    <property type="match status" value="1"/>
</dbReference>
<proteinExistence type="predicted"/>
<name>A0A397TJG0_9GLOM</name>
<reference evidence="15 16" key="1">
    <citation type="submission" date="2018-06" db="EMBL/GenBank/DDBJ databases">
        <title>Comparative genomics reveals the genomic features of Rhizophagus irregularis, R. cerebriforme, R. diaphanum and Gigaspora rosea, and their symbiotic lifestyle signature.</title>
        <authorList>
            <person name="Morin E."/>
            <person name="San Clemente H."/>
            <person name="Chen E.C.H."/>
            <person name="De La Providencia I."/>
            <person name="Hainaut M."/>
            <person name="Kuo A."/>
            <person name="Kohler A."/>
            <person name="Murat C."/>
            <person name="Tang N."/>
            <person name="Roy S."/>
            <person name="Loubradou J."/>
            <person name="Henrissat B."/>
            <person name="Grigoriev I.V."/>
            <person name="Corradi N."/>
            <person name="Roux C."/>
            <person name="Martin F.M."/>
        </authorList>
    </citation>
    <scope>NUCLEOTIDE SEQUENCE [LARGE SCALE GENOMIC DNA]</scope>
    <source>
        <strain evidence="15 16">DAOM 227022</strain>
    </source>
</reference>
<feature type="domain" description="Ion transport" evidence="14">
    <location>
        <begin position="4"/>
        <end position="144"/>
    </location>
</feature>
<evidence type="ECO:0000256" key="6">
    <source>
        <dbReference type="ARBA" id="ARBA00022958"/>
    </source>
</evidence>
<gene>
    <name evidence="15" type="ORF">C1645_129424</name>
</gene>
<evidence type="ECO:0000313" key="16">
    <source>
        <dbReference type="Proteomes" id="UP000265703"/>
    </source>
</evidence>
<dbReference type="PRINTS" id="PR00169">
    <property type="entry name" value="KCHANNEL"/>
</dbReference>
<evidence type="ECO:0000256" key="9">
    <source>
        <dbReference type="ARBA" id="ARBA00023136"/>
    </source>
</evidence>
<keyword evidence="3" id="KW-0633">Potassium transport</keyword>
<dbReference type="PANTHER" id="PTHR11537:SF254">
    <property type="entry name" value="POTASSIUM VOLTAGE-GATED CHANNEL PROTEIN SHAB"/>
    <property type="match status" value="1"/>
</dbReference>
<evidence type="ECO:0000256" key="12">
    <source>
        <dbReference type="SAM" id="MobiDB-lite"/>
    </source>
</evidence>
<sequence>MLKFIRVLRLFRILRLFRVAKYTIGFNITARVFQRSAYQIVMISIYVLVILLASSALMYYIERGTFNTSNMTWYRTGKNGQQEVSPFQSIVHSFWWSIVTLTTTGYGDAVPVTGPGKFVAALTMTCGILVIALPTSIIGSNFNSEWALHRRLRFQMRLRQTREPLPDFTSKAKRIKVLQNQNQTMLEALAEIQERLADINPPRYYQKYKKLEIKHIEALERITDLENKLQRWKRIAQNLDTFHSNKFHRNDSDSGSGTDNAKVEEDINKISVWKWKNMPFRHFNTFSNRDVRRFASAEDGDKSKHKMKSSLLSPLKTLTKMGKSLTISKNSKLPEFSKELIGSPTELRRSFSPIIESDKNNNTRSVNRLSASNVSDILASEYIGDSEVINKNNTEENGNKVLSSDNVEDRNEVSSSSHDIISQDNQDNQNNSINKNDNNSINQNKQNTETEEIEIVVDKVDNQK</sequence>
<dbReference type="GO" id="GO:0008076">
    <property type="term" value="C:voltage-gated potassium channel complex"/>
    <property type="evidence" value="ECO:0007669"/>
    <property type="project" value="InterPro"/>
</dbReference>
<dbReference type="GO" id="GO:0005249">
    <property type="term" value="F:voltage-gated potassium channel activity"/>
    <property type="evidence" value="ECO:0007669"/>
    <property type="project" value="InterPro"/>
</dbReference>
<keyword evidence="6" id="KW-0630">Potassium</keyword>
<dbReference type="SUPFAM" id="SSF81324">
    <property type="entry name" value="Voltage-gated potassium channels"/>
    <property type="match status" value="1"/>
</dbReference>
<evidence type="ECO:0000256" key="3">
    <source>
        <dbReference type="ARBA" id="ARBA00022538"/>
    </source>
</evidence>
<keyword evidence="4 13" id="KW-0812">Transmembrane</keyword>
<evidence type="ECO:0000256" key="5">
    <source>
        <dbReference type="ARBA" id="ARBA00022826"/>
    </source>
</evidence>
<protein>
    <recommendedName>
        <fullName evidence="14">Ion transport domain-containing protein</fullName>
    </recommendedName>
</protein>
<dbReference type="Gene3D" id="1.10.287.70">
    <property type="match status" value="1"/>
</dbReference>
<keyword evidence="5" id="KW-0631">Potassium channel</keyword>
<dbReference type="STRING" id="658196.A0A397TJG0"/>
<comment type="caution">
    <text evidence="15">The sequence shown here is derived from an EMBL/GenBank/DDBJ whole genome shotgun (WGS) entry which is preliminary data.</text>
</comment>
<feature type="region of interest" description="Disordered" evidence="12">
    <location>
        <begin position="391"/>
        <end position="449"/>
    </location>
</feature>
<dbReference type="AlphaFoldDB" id="A0A397TJG0"/>
<keyword evidence="7 13" id="KW-1133">Transmembrane helix</keyword>
<evidence type="ECO:0000256" key="11">
    <source>
        <dbReference type="SAM" id="Coils"/>
    </source>
</evidence>
<evidence type="ECO:0000256" key="10">
    <source>
        <dbReference type="ARBA" id="ARBA00023303"/>
    </source>
</evidence>
<keyword evidence="16" id="KW-1185">Reference proteome</keyword>
<keyword evidence="9 13" id="KW-0472">Membrane</keyword>
<keyword evidence="11" id="KW-0175">Coiled coil</keyword>